<protein>
    <recommendedName>
        <fullName evidence="1">Apple domain-containing protein</fullName>
    </recommendedName>
</protein>
<gene>
    <name evidence="2" type="ORF">QR680_006841</name>
</gene>
<dbReference type="EMBL" id="JAUCMV010000003">
    <property type="protein sequence ID" value="KAK0413499.1"/>
    <property type="molecule type" value="Genomic_DNA"/>
</dbReference>
<dbReference type="Proteomes" id="UP001175271">
    <property type="component" value="Unassembled WGS sequence"/>
</dbReference>
<organism evidence="2 3">
    <name type="scientific">Steinernema hermaphroditum</name>
    <dbReference type="NCBI Taxonomy" id="289476"/>
    <lineage>
        <taxon>Eukaryota</taxon>
        <taxon>Metazoa</taxon>
        <taxon>Ecdysozoa</taxon>
        <taxon>Nematoda</taxon>
        <taxon>Chromadorea</taxon>
        <taxon>Rhabditida</taxon>
        <taxon>Tylenchina</taxon>
        <taxon>Panagrolaimomorpha</taxon>
        <taxon>Strongyloidoidea</taxon>
        <taxon>Steinernematidae</taxon>
        <taxon>Steinernema</taxon>
    </lineage>
</organism>
<reference evidence="2" key="1">
    <citation type="submission" date="2023-06" db="EMBL/GenBank/DDBJ databases">
        <title>Genomic analysis of the entomopathogenic nematode Steinernema hermaphroditum.</title>
        <authorList>
            <person name="Schwarz E.M."/>
            <person name="Heppert J.K."/>
            <person name="Baniya A."/>
            <person name="Schwartz H.T."/>
            <person name="Tan C.-H."/>
            <person name="Antoshechkin I."/>
            <person name="Sternberg P.W."/>
            <person name="Goodrich-Blair H."/>
            <person name="Dillman A.R."/>
        </authorList>
    </citation>
    <scope>NUCLEOTIDE SEQUENCE</scope>
    <source>
        <strain evidence="2">PS9179</strain>
        <tissue evidence="2">Whole animal</tissue>
    </source>
</reference>
<feature type="domain" description="Apple" evidence="1">
    <location>
        <begin position="28"/>
        <end position="72"/>
    </location>
</feature>
<proteinExistence type="predicted"/>
<dbReference type="SUPFAM" id="SSF57414">
    <property type="entry name" value="Hairpin loop containing domain-like"/>
    <property type="match status" value="1"/>
</dbReference>
<evidence type="ECO:0000313" key="2">
    <source>
        <dbReference type="EMBL" id="KAK0413499.1"/>
    </source>
</evidence>
<name>A0AA39HZ74_9BILA</name>
<accession>A0AA39HZ74</accession>
<dbReference type="InterPro" id="IPR003609">
    <property type="entry name" value="Pan_app"/>
</dbReference>
<sequence>MGGMANAAGKEFIFRGSTTKQLHMTNGYLNHDIGVGSLDDCMQNCVSEPECKGGLYTYYNRGCYYLSKPTVNKKNHFEGRNGGQTSFVMDQTNNTEQCNQETFDGKLKKLRAHLSESGLNKNTK</sequence>
<evidence type="ECO:0000259" key="1">
    <source>
        <dbReference type="Pfam" id="PF00024"/>
    </source>
</evidence>
<keyword evidence="3" id="KW-1185">Reference proteome</keyword>
<dbReference type="Pfam" id="PF00024">
    <property type="entry name" value="PAN_1"/>
    <property type="match status" value="1"/>
</dbReference>
<dbReference type="AlphaFoldDB" id="A0AA39HZ74"/>
<comment type="caution">
    <text evidence="2">The sequence shown here is derived from an EMBL/GenBank/DDBJ whole genome shotgun (WGS) entry which is preliminary data.</text>
</comment>
<evidence type="ECO:0000313" key="3">
    <source>
        <dbReference type="Proteomes" id="UP001175271"/>
    </source>
</evidence>